<evidence type="ECO:0000256" key="3">
    <source>
        <dbReference type="ARBA" id="ARBA00019684"/>
    </source>
</evidence>
<evidence type="ECO:0000256" key="6">
    <source>
        <dbReference type="ARBA" id="ARBA00023242"/>
    </source>
</evidence>
<proteinExistence type="inferred from homology"/>
<protein>
    <recommendedName>
        <fullName evidence="3">Mediator of RNA polymerase II transcription subunit 29</fullName>
    </recommendedName>
    <alternativeName>
        <fullName evidence="8">Intersex-like protein</fullName>
    </alternativeName>
    <alternativeName>
        <fullName evidence="7">Mediator complex subunit 29</fullName>
    </alternativeName>
</protein>
<dbReference type="PANTHER" id="PTHR28314:SF1">
    <property type="entry name" value="MEDIATOR OF RNA POLYMERASE II TRANSCRIPTION SUBUNIT 29"/>
    <property type="match status" value="1"/>
</dbReference>
<dbReference type="GeneID" id="110590288"/>
<dbReference type="GO" id="GO:0016592">
    <property type="term" value="C:mediator complex"/>
    <property type="evidence" value="ECO:0007669"/>
    <property type="project" value="InterPro"/>
</dbReference>
<reference evidence="11" key="1">
    <citation type="submission" date="2025-08" db="UniProtKB">
        <authorList>
            <consortium name="RefSeq"/>
        </authorList>
    </citation>
    <scope>IDENTIFICATION</scope>
    <source>
        <tissue evidence="11">Blood</tissue>
    </source>
</reference>
<feature type="region of interest" description="Disordered" evidence="9">
    <location>
        <begin position="1"/>
        <end position="48"/>
    </location>
</feature>
<keyword evidence="4" id="KW-0805">Transcription regulation</keyword>
<evidence type="ECO:0000256" key="1">
    <source>
        <dbReference type="ARBA" id="ARBA00004123"/>
    </source>
</evidence>
<dbReference type="CTD" id="55588"/>
<dbReference type="PANTHER" id="PTHR28314">
    <property type="entry name" value="MEDIATOR OF RNA POLYMERASE II TRANSCRIPTION SUBUNIT 29"/>
    <property type="match status" value="1"/>
</dbReference>
<evidence type="ECO:0000256" key="7">
    <source>
        <dbReference type="ARBA" id="ARBA00031963"/>
    </source>
</evidence>
<dbReference type="InterPro" id="IPR021018">
    <property type="entry name" value="Mediator_Med29_met"/>
</dbReference>
<dbReference type="Proteomes" id="UP000248481">
    <property type="component" value="Chromosome 16"/>
</dbReference>
<name>A0A8M1MXJ7_NEOSC</name>
<keyword evidence="6" id="KW-0539">Nucleus</keyword>
<dbReference type="GO" id="GO:0003712">
    <property type="term" value="F:transcription coregulator activity"/>
    <property type="evidence" value="ECO:0007669"/>
    <property type="project" value="TreeGrafter"/>
</dbReference>
<dbReference type="AlphaFoldDB" id="A0A8M1MXJ7"/>
<evidence type="ECO:0000256" key="5">
    <source>
        <dbReference type="ARBA" id="ARBA00023163"/>
    </source>
</evidence>
<comment type="subcellular location">
    <subcellularLocation>
        <location evidence="1">Nucleus</location>
    </subcellularLocation>
</comment>
<feature type="compositionally biased region" description="Low complexity" evidence="9">
    <location>
        <begin position="36"/>
        <end position="48"/>
    </location>
</feature>
<gene>
    <name evidence="11" type="primary">MED29</name>
</gene>
<evidence type="ECO:0000256" key="2">
    <source>
        <dbReference type="ARBA" id="ARBA00009851"/>
    </source>
</evidence>
<keyword evidence="5" id="KW-0804">Transcription</keyword>
<keyword evidence="10" id="KW-1185">Reference proteome</keyword>
<evidence type="ECO:0000256" key="9">
    <source>
        <dbReference type="SAM" id="MobiDB-lite"/>
    </source>
</evidence>
<dbReference type="GO" id="GO:0006357">
    <property type="term" value="P:regulation of transcription by RNA polymerase II"/>
    <property type="evidence" value="ECO:0007669"/>
    <property type="project" value="TreeGrafter"/>
</dbReference>
<evidence type="ECO:0000256" key="8">
    <source>
        <dbReference type="ARBA" id="ARBA00032582"/>
    </source>
</evidence>
<evidence type="ECO:0000313" key="11">
    <source>
        <dbReference type="RefSeq" id="XP_044778165.1"/>
    </source>
</evidence>
<dbReference type="RefSeq" id="XP_044778165.1">
    <property type="nucleotide sequence ID" value="XM_044922230.1"/>
</dbReference>
<accession>A0A8M1MXJ7</accession>
<sequence length="195" mass="21292">MAASQQQAAAASSAAGVSGPGSSGGPGPQQQPQPPAQLVGPAQSGLLQQQQQDFDPVQRYKMLIPQLKESLQTLMKVAAQNLIQNTNIDNGQKSSDGPIQRFDKCLEEFYALCDQLELCLPPNRMPCSRTACRTHSTWQSSKPRLPVPRTFTLLSWTARTRSRARRLHHLQALGAPCELARLGVGRLRGKGARRE</sequence>
<feature type="compositionally biased region" description="Gly residues" evidence="9">
    <location>
        <begin position="18"/>
        <end position="27"/>
    </location>
</feature>
<dbReference type="Pfam" id="PF11568">
    <property type="entry name" value="Med29"/>
    <property type="match status" value="1"/>
</dbReference>
<comment type="similarity">
    <text evidence="2">Belongs to the Mediator complex subunit 29 family.</text>
</comment>
<evidence type="ECO:0000256" key="4">
    <source>
        <dbReference type="ARBA" id="ARBA00023015"/>
    </source>
</evidence>
<feature type="compositionally biased region" description="Low complexity" evidence="9">
    <location>
        <begin position="1"/>
        <end position="17"/>
    </location>
</feature>
<evidence type="ECO:0000313" key="10">
    <source>
        <dbReference type="Proteomes" id="UP000248481"/>
    </source>
</evidence>
<organism evidence="10 11">
    <name type="scientific">Neomonachus schauinslandi</name>
    <name type="common">Hawaiian monk seal</name>
    <name type="synonym">Monachus schauinslandi</name>
    <dbReference type="NCBI Taxonomy" id="29088"/>
    <lineage>
        <taxon>Eukaryota</taxon>
        <taxon>Metazoa</taxon>
        <taxon>Chordata</taxon>
        <taxon>Craniata</taxon>
        <taxon>Vertebrata</taxon>
        <taxon>Euteleostomi</taxon>
        <taxon>Mammalia</taxon>
        <taxon>Eutheria</taxon>
        <taxon>Laurasiatheria</taxon>
        <taxon>Carnivora</taxon>
        <taxon>Caniformia</taxon>
        <taxon>Pinnipedia</taxon>
        <taxon>Phocidae</taxon>
        <taxon>Monachinae</taxon>
        <taxon>Monachini</taxon>
        <taxon>Neomonachus</taxon>
    </lineage>
</organism>